<dbReference type="GO" id="GO:0042773">
    <property type="term" value="P:ATP synthesis coupled electron transport"/>
    <property type="evidence" value="ECO:0007669"/>
    <property type="project" value="InterPro"/>
</dbReference>
<dbReference type="GO" id="GO:0008137">
    <property type="term" value="F:NADH dehydrogenase (ubiquinone) activity"/>
    <property type="evidence" value="ECO:0007669"/>
    <property type="project" value="UniProtKB-UniRule"/>
</dbReference>
<dbReference type="GO" id="GO:0015990">
    <property type="term" value="P:electron transport coupled proton transport"/>
    <property type="evidence" value="ECO:0007669"/>
    <property type="project" value="TreeGrafter"/>
</dbReference>
<evidence type="ECO:0000313" key="19">
    <source>
        <dbReference type="EMBL" id="BAN83720.1"/>
    </source>
</evidence>
<reference evidence="19" key="1">
    <citation type="journal article" date="2013" name="PLoS ONE">
        <title>Evolutionary origin of the scombridae (tunas and mackerels): members of a paleogene adaptive radiation with 14 other pelagic fish families.</title>
        <authorList>
            <person name="Miya M."/>
            <person name="Friedman M."/>
            <person name="Satoh T.P."/>
            <person name="Takeshima H."/>
            <person name="Sado T."/>
            <person name="Iwasaki W."/>
            <person name="Yamanoue Y."/>
            <person name="Nakatani M."/>
            <person name="Mabuchi K."/>
            <person name="Inoue J.G."/>
            <person name="Poulsen J.Y."/>
            <person name="Fukunaga T."/>
            <person name="Sato Y."/>
            <person name="Nishida M."/>
        </authorList>
    </citation>
    <scope>NUCLEOTIDE SEQUENCE</scope>
</reference>
<keyword evidence="7 16" id="KW-0812">Transmembrane</keyword>
<dbReference type="GO" id="GO:0031966">
    <property type="term" value="C:mitochondrial membrane"/>
    <property type="evidence" value="ECO:0007669"/>
    <property type="project" value="UniProtKB-SubCell"/>
</dbReference>
<evidence type="ECO:0000256" key="2">
    <source>
        <dbReference type="ARBA" id="ARBA00009025"/>
    </source>
</evidence>
<dbReference type="PANTHER" id="PTHR43507">
    <property type="entry name" value="NADH-UBIQUINONE OXIDOREDUCTASE CHAIN 4"/>
    <property type="match status" value="1"/>
</dbReference>
<dbReference type="PRINTS" id="PR01437">
    <property type="entry name" value="NUOXDRDTASE4"/>
</dbReference>
<dbReference type="NCBIfam" id="TIGR01972">
    <property type="entry name" value="NDH_I_M"/>
    <property type="match status" value="1"/>
</dbReference>
<evidence type="ECO:0000256" key="11">
    <source>
        <dbReference type="ARBA" id="ARBA00023027"/>
    </source>
</evidence>
<feature type="transmembrane region" description="Helical" evidence="16">
    <location>
        <begin position="195"/>
        <end position="217"/>
    </location>
</feature>
<feature type="transmembrane region" description="Helical" evidence="16">
    <location>
        <begin position="260"/>
        <end position="278"/>
    </location>
</feature>
<evidence type="ECO:0000256" key="15">
    <source>
        <dbReference type="ARBA" id="ARBA00049551"/>
    </source>
</evidence>
<keyword evidence="8" id="KW-1278">Translocase</keyword>
<evidence type="ECO:0000256" key="14">
    <source>
        <dbReference type="ARBA" id="ARBA00023136"/>
    </source>
</evidence>
<feature type="transmembrane region" description="Helical" evidence="16">
    <location>
        <begin position="390"/>
        <end position="415"/>
    </location>
</feature>
<comment type="catalytic activity">
    <reaction evidence="15 16">
        <text>a ubiquinone + NADH + 5 H(+)(in) = a ubiquinol + NAD(+) + 4 H(+)(out)</text>
        <dbReference type="Rhea" id="RHEA:29091"/>
        <dbReference type="Rhea" id="RHEA-COMP:9565"/>
        <dbReference type="Rhea" id="RHEA-COMP:9566"/>
        <dbReference type="ChEBI" id="CHEBI:15378"/>
        <dbReference type="ChEBI" id="CHEBI:16389"/>
        <dbReference type="ChEBI" id="CHEBI:17976"/>
        <dbReference type="ChEBI" id="CHEBI:57540"/>
        <dbReference type="ChEBI" id="CHEBI:57945"/>
        <dbReference type="EC" id="7.1.1.2"/>
    </reaction>
</comment>
<feature type="transmembrane region" description="Helical" evidence="16">
    <location>
        <begin position="352"/>
        <end position="370"/>
    </location>
</feature>
<feature type="domain" description="NADH:ubiquinone oxidoreductase chain 4 N-terminal" evidence="18">
    <location>
        <begin position="1"/>
        <end position="110"/>
    </location>
</feature>
<comment type="subcellular location">
    <subcellularLocation>
        <location evidence="1 16">Mitochondrion membrane</location>
        <topology evidence="1 16">Multi-pass membrane protein</topology>
    </subcellularLocation>
</comment>
<evidence type="ECO:0000256" key="4">
    <source>
        <dbReference type="ARBA" id="ARBA00021006"/>
    </source>
</evidence>
<dbReference type="PANTHER" id="PTHR43507:SF20">
    <property type="entry name" value="NADH-UBIQUINONE OXIDOREDUCTASE CHAIN 4"/>
    <property type="match status" value="1"/>
</dbReference>
<organism evidence="19">
    <name type="scientific">Nealotus tripes</name>
    <name type="common">black snake mackerel</name>
    <dbReference type="NCBI Taxonomy" id="372800"/>
    <lineage>
        <taxon>Eukaryota</taxon>
        <taxon>Metazoa</taxon>
        <taxon>Chordata</taxon>
        <taxon>Craniata</taxon>
        <taxon>Vertebrata</taxon>
        <taxon>Euteleostomi</taxon>
        <taxon>Actinopterygii</taxon>
        <taxon>Neopterygii</taxon>
        <taxon>Teleostei</taxon>
        <taxon>Neoteleostei</taxon>
        <taxon>Acanthomorphata</taxon>
        <taxon>Pelagiaria</taxon>
        <taxon>Scombriformes</taxon>
        <taxon>Gempylidae</taxon>
        <taxon>Nealotus</taxon>
    </lineage>
</organism>
<feature type="transmembrane region" description="Helical" evidence="16">
    <location>
        <begin position="93"/>
        <end position="111"/>
    </location>
</feature>
<feature type="transmembrane region" description="Helical" evidence="16">
    <location>
        <begin position="285"/>
        <end position="304"/>
    </location>
</feature>
<feature type="transmembrane region" description="Helical" evidence="16">
    <location>
        <begin position="22"/>
        <end position="42"/>
    </location>
</feature>
<dbReference type="AlphaFoldDB" id="T2HUR0"/>
<evidence type="ECO:0000256" key="12">
    <source>
        <dbReference type="ARBA" id="ARBA00023075"/>
    </source>
</evidence>
<dbReference type="EC" id="7.1.1.2" evidence="3 16"/>
<evidence type="ECO:0000256" key="8">
    <source>
        <dbReference type="ARBA" id="ARBA00022967"/>
    </source>
</evidence>
<dbReference type="InterPro" id="IPR010227">
    <property type="entry name" value="NADH_Q_OxRdtase_chainM/4"/>
</dbReference>
<evidence type="ECO:0000256" key="9">
    <source>
        <dbReference type="ARBA" id="ARBA00022982"/>
    </source>
</evidence>
<evidence type="ECO:0000256" key="16">
    <source>
        <dbReference type="RuleBase" id="RU003297"/>
    </source>
</evidence>
<dbReference type="InterPro" id="IPR000260">
    <property type="entry name" value="NADH4_N"/>
</dbReference>
<comment type="similarity">
    <text evidence="2 16">Belongs to the complex I subunit 4 family.</text>
</comment>
<evidence type="ECO:0000256" key="6">
    <source>
        <dbReference type="ARBA" id="ARBA00022660"/>
    </source>
</evidence>
<evidence type="ECO:0000256" key="1">
    <source>
        <dbReference type="ARBA" id="ARBA00004225"/>
    </source>
</evidence>
<protein>
    <recommendedName>
        <fullName evidence="4 16">NADH-ubiquinone oxidoreductase chain 4</fullName>
        <ecNumber evidence="3 16">7.1.1.2</ecNumber>
    </recommendedName>
</protein>
<keyword evidence="5 16" id="KW-0813">Transport</keyword>
<dbReference type="InterPro" id="IPR001750">
    <property type="entry name" value="ND/Mrp_TM"/>
</dbReference>
<dbReference type="EMBL" id="AP012521">
    <property type="protein sequence ID" value="BAN83720.1"/>
    <property type="molecule type" value="Genomic_DNA"/>
</dbReference>
<keyword evidence="9 16" id="KW-0249">Electron transport</keyword>
<keyword evidence="14 16" id="KW-0472">Membrane</keyword>
<evidence type="ECO:0000256" key="3">
    <source>
        <dbReference type="ARBA" id="ARBA00012944"/>
    </source>
</evidence>
<feature type="transmembrane region" description="Helical" evidence="16">
    <location>
        <begin position="150"/>
        <end position="169"/>
    </location>
</feature>
<dbReference type="InterPro" id="IPR003918">
    <property type="entry name" value="NADH_UbQ_OxRdtase"/>
</dbReference>
<feature type="transmembrane region" description="Helical" evidence="16">
    <location>
        <begin position="117"/>
        <end position="138"/>
    </location>
</feature>
<keyword evidence="6 16" id="KW-0679">Respiratory chain</keyword>
<accession>T2HUR0</accession>
<feature type="transmembrane region" description="Helical" evidence="16">
    <location>
        <begin position="224"/>
        <end position="245"/>
    </location>
</feature>
<gene>
    <name evidence="19" type="primary">ND4</name>
</gene>
<dbReference type="Pfam" id="PF00361">
    <property type="entry name" value="Proton_antipo_M"/>
    <property type="match status" value="1"/>
</dbReference>
<dbReference type="GO" id="GO:0003954">
    <property type="term" value="F:NADH dehydrogenase activity"/>
    <property type="evidence" value="ECO:0007669"/>
    <property type="project" value="TreeGrafter"/>
</dbReference>
<sequence length="460" mass="51278">MLTVLVPSIFLLASTWLVPGKWLWPSTLSHSFIIALASFLWLNVTPETGWSAISPYLAKDPLSTPLLVLTCWLLPLMILASQNHMTVEPINRQRLYISLMVFLQISLILAFGATEIIMFYVMFEATLLPTLVLITRWGNQTERLNAGTYFLFYTLSGSLPLLVALLILYNTSGTLSIFLMQFSQPLPVDSFADKLWWAACLLAFLIKLPLYGVHLWLPKAHVEAPIAGSMILAAVLLKLGAYGMMRMTAVLEPMTKELCLPFIIFALWGVFMTSSICLRQTDLKALIAYSSVSHMGLVAAGILIQTPWGFTGALILMIAHGLTSSALFCLANTNYERTHSRTMVLARGMQMVLPLMTSWWFLASAANLALPPLPNLAGELMIITSLFEWSHWTLLLTGIGTLITASYSLYMFLMTQRGPLPPHMTALEPSHTREHLLIALHLLPLLLLILNPYLIWGWTA</sequence>
<keyword evidence="13 16" id="KW-0496">Mitochondrion</keyword>
<feature type="transmembrane region" description="Helical" evidence="16">
    <location>
        <begin position="436"/>
        <end position="456"/>
    </location>
</feature>
<name>T2HUR0_9SCOM</name>
<evidence type="ECO:0000256" key="13">
    <source>
        <dbReference type="ARBA" id="ARBA00023128"/>
    </source>
</evidence>
<evidence type="ECO:0000256" key="5">
    <source>
        <dbReference type="ARBA" id="ARBA00022448"/>
    </source>
</evidence>
<evidence type="ECO:0000256" key="7">
    <source>
        <dbReference type="ARBA" id="ARBA00022692"/>
    </source>
</evidence>
<keyword evidence="11 16" id="KW-0520">NAD</keyword>
<keyword evidence="12 16" id="KW-0830">Ubiquinone</keyword>
<keyword evidence="10 16" id="KW-1133">Transmembrane helix</keyword>
<evidence type="ECO:0000259" key="17">
    <source>
        <dbReference type="Pfam" id="PF00361"/>
    </source>
</evidence>
<geneLocation type="mitochondrion" evidence="19"/>
<proteinExistence type="inferred from homology"/>
<feature type="domain" description="NADH:quinone oxidoreductase/Mrp antiporter transmembrane" evidence="17">
    <location>
        <begin position="113"/>
        <end position="404"/>
    </location>
</feature>
<feature type="transmembrane region" description="Helical" evidence="16">
    <location>
        <begin position="310"/>
        <end position="331"/>
    </location>
</feature>
<dbReference type="Pfam" id="PF01059">
    <property type="entry name" value="Oxidored_q5_N"/>
    <property type="match status" value="1"/>
</dbReference>
<evidence type="ECO:0000259" key="18">
    <source>
        <dbReference type="Pfam" id="PF01059"/>
    </source>
</evidence>
<evidence type="ECO:0000256" key="10">
    <source>
        <dbReference type="ARBA" id="ARBA00022989"/>
    </source>
</evidence>
<comment type="function">
    <text evidence="16">Core subunit of the mitochondrial membrane respiratory chain NADH dehydrogenase (Complex I) which catalyzes electron transfer from NADH through the respiratory chain, using ubiquinone as an electron acceptor. Essential for the catalytic activity and assembly of complex I.</text>
</comment>
<dbReference type="GO" id="GO:0048039">
    <property type="term" value="F:ubiquinone binding"/>
    <property type="evidence" value="ECO:0007669"/>
    <property type="project" value="TreeGrafter"/>
</dbReference>